<organism evidence="3 4">
    <name type="scientific">Paenibacillus agri</name>
    <dbReference type="NCBI Taxonomy" id="2744309"/>
    <lineage>
        <taxon>Bacteria</taxon>
        <taxon>Bacillati</taxon>
        <taxon>Bacillota</taxon>
        <taxon>Bacilli</taxon>
        <taxon>Bacillales</taxon>
        <taxon>Paenibacillaceae</taxon>
        <taxon>Paenibacillus</taxon>
    </lineage>
</organism>
<dbReference type="SMART" id="SM00060">
    <property type="entry name" value="FN3"/>
    <property type="match status" value="8"/>
</dbReference>
<dbReference type="Pfam" id="PF07691">
    <property type="entry name" value="PA14"/>
    <property type="match status" value="1"/>
</dbReference>
<dbReference type="PROSITE" id="PS51820">
    <property type="entry name" value="PA14"/>
    <property type="match status" value="1"/>
</dbReference>
<dbReference type="Pfam" id="PF00041">
    <property type="entry name" value="fn3"/>
    <property type="match status" value="3"/>
</dbReference>
<proteinExistence type="predicted"/>
<dbReference type="CDD" id="cd00063">
    <property type="entry name" value="FN3"/>
    <property type="match status" value="8"/>
</dbReference>
<dbReference type="SUPFAM" id="SSF49785">
    <property type="entry name" value="Galactose-binding domain-like"/>
    <property type="match status" value="1"/>
</dbReference>
<feature type="domain" description="PA14" evidence="2">
    <location>
        <begin position="494"/>
        <end position="630"/>
    </location>
</feature>
<evidence type="ECO:0000313" key="3">
    <source>
        <dbReference type="EMBL" id="NUU59590.1"/>
    </source>
</evidence>
<dbReference type="PANTHER" id="PTHR24099">
    <property type="entry name" value="E3 UBIQUITIN-PROTEIN LIGASE TRIM36-RELATED"/>
    <property type="match status" value="1"/>
</dbReference>
<dbReference type="PROSITE" id="PS50853">
    <property type="entry name" value="FN3"/>
    <property type="match status" value="7"/>
</dbReference>
<reference evidence="3" key="1">
    <citation type="submission" date="2020-06" db="EMBL/GenBank/DDBJ databases">
        <title>Paenibacillus sp. nov., isolated from soil.</title>
        <authorList>
            <person name="Seo Y.L."/>
        </authorList>
    </citation>
    <scope>NUCLEOTIDE SEQUENCE [LARGE SCALE GENOMIC DNA]</scope>
    <source>
        <strain evidence="3">JW14</strain>
    </source>
</reference>
<feature type="domain" description="Fibronectin type-III" evidence="1">
    <location>
        <begin position="1040"/>
        <end position="1120"/>
    </location>
</feature>
<evidence type="ECO:0000313" key="4">
    <source>
        <dbReference type="Proteomes" id="UP000564806"/>
    </source>
</evidence>
<dbReference type="SMART" id="SM00758">
    <property type="entry name" value="PA14"/>
    <property type="match status" value="1"/>
</dbReference>
<accession>A0A850EIA9</accession>
<dbReference type="PANTHER" id="PTHR24099:SF11">
    <property type="entry name" value="FIBRONECTIN TYPE III DOMAIN-CONTAINING 3BA-RELATED"/>
    <property type="match status" value="1"/>
</dbReference>
<evidence type="ECO:0008006" key="5">
    <source>
        <dbReference type="Google" id="ProtNLM"/>
    </source>
</evidence>
<dbReference type="Proteomes" id="UP000564806">
    <property type="component" value="Unassembled WGS sequence"/>
</dbReference>
<dbReference type="InterPro" id="IPR036116">
    <property type="entry name" value="FN3_sf"/>
</dbReference>
<dbReference type="InterPro" id="IPR050617">
    <property type="entry name" value="E3_ligase_FN3/SPRY"/>
</dbReference>
<feature type="domain" description="Fibronectin type-III" evidence="1">
    <location>
        <begin position="713"/>
        <end position="796"/>
    </location>
</feature>
<protein>
    <recommendedName>
        <fullName evidence="5">PA14 domain-containing protein</fullName>
    </recommendedName>
</protein>
<dbReference type="SUPFAM" id="SSF49265">
    <property type="entry name" value="Fibronectin type III"/>
    <property type="match status" value="4"/>
</dbReference>
<dbReference type="Gene3D" id="3.90.182.10">
    <property type="entry name" value="Toxin - Anthrax Protective Antigen,domain 1"/>
    <property type="match status" value="1"/>
</dbReference>
<evidence type="ECO:0000259" key="2">
    <source>
        <dbReference type="PROSITE" id="PS51820"/>
    </source>
</evidence>
<feature type="domain" description="Fibronectin type-III" evidence="1">
    <location>
        <begin position="1121"/>
        <end position="1201"/>
    </location>
</feature>
<gene>
    <name evidence="3" type="ORF">HPT30_04365</name>
</gene>
<comment type="caution">
    <text evidence="3">The sequence shown here is derived from an EMBL/GenBank/DDBJ whole genome shotgun (WGS) entry which is preliminary data.</text>
</comment>
<dbReference type="SUPFAM" id="SSF56988">
    <property type="entry name" value="Anthrax protective antigen"/>
    <property type="match status" value="1"/>
</dbReference>
<feature type="domain" description="Fibronectin type-III" evidence="1">
    <location>
        <begin position="1202"/>
        <end position="1286"/>
    </location>
</feature>
<name>A0A850EIA9_9BACL</name>
<dbReference type="Gene3D" id="2.60.40.10">
    <property type="entry name" value="Immunoglobulins"/>
    <property type="match status" value="8"/>
</dbReference>
<feature type="domain" description="Fibronectin type-III" evidence="1">
    <location>
        <begin position="959"/>
        <end position="1039"/>
    </location>
</feature>
<dbReference type="InterPro" id="IPR013783">
    <property type="entry name" value="Ig-like_fold"/>
</dbReference>
<dbReference type="RefSeq" id="WP_175370256.1">
    <property type="nucleotide sequence ID" value="NZ_JABWCS010000189.1"/>
</dbReference>
<dbReference type="Gene3D" id="2.60.120.430">
    <property type="entry name" value="Galactose-binding lectin"/>
    <property type="match status" value="1"/>
</dbReference>
<keyword evidence="4" id="KW-1185">Reference proteome</keyword>
<dbReference type="InterPro" id="IPR037524">
    <property type="entry name" value="PA14/GLEYA"/>
</dbReference>
<dbReference type="InterPro" id="IPR008979">
    <property type="entry name" value="Galactose-bd-like_sf"/>
</dbReference>
<feature type="domain" description="Fibronectin type-III" evidence="1">
    <location>
        <begin position="797"/>
        <end position="877"/>
    </location>
</feature>
<feature type="domain" description="Fibronectin type-III" evidence="1">
    <location>
        <begin position="878"/>
        <end position="958"/>
    </location>
</feature>
<dbReference type="InterPro" id="IPR003961">
    <property type="entry name" value="FN3_dom"/>
</dbReference>
<dbReference type="InterPro" id="IPR011658">
    <property type="entry name" value="PA14_dom"/>
</dbReference>
<sequence>MKKRKRLLGKLLCLLLLMQIFFPFFGGNDMKVLAQGETIKINFQPAQSSTPKDFLADYGELFGVKNKYAYGWNKDHTDTTVTRITYSNESLYSRATVNEDTYISSTLDTLTLMHSDSKWEIQVENGTYEVAVTVGDSVYSSTNALDVEGTPFWEGLSLEAGQHATMKKSVKVVDGRLSLSQINGLGFETALNNIEISMVNIFNPMLTPASISLPYEQNKVAGNKVLMSGTMTNVHNAPPYTRINGLQTEISRHINEQIDKINLQIQQYDRNAISAGGDNISALQQAINSNSQSLAIVKAGYLNLESSVTFGSPDKPVVLIVDGINSNKNLSITVYGTLILRGGFNANAQLNVDILNSGDDQRLGNLWVQSAFQLNNNVSFHVDNELYANTLAYNGGTLNLEAKRVLIPGSMSINTSVNMIVDEEMSVGDVISNNLVANLKVNKGDFFVRGSISVNNHLSITTGGLFAVSGNIISNQRPVIHTGNEIEGRTLLKYIVSGVKAEYFSDSNFSGEKEVKVDESIFLSGRPVLSVPGIADKRFSVRWTGQIQPKYSGEYTFSVETSGGVRLWVNDQLLVDQWTAKNNSAKGNIQLEAGMRYDLRMEYANDFGNPRASLLWESGKQPKEVVPSLSLRPFGTPLLGASATDSAVTLQWAPLFNADGYELEFDNNITSLGKESNFTVENLPSGTEHVYRIRANSGDLKGEWSLEESYWTLPSIPQNISLSSTSDTITLNWAPVTGAIGYEIEVNNSIHDIGNTTTYQEIDLNPNMPKVFRIRAKNSSGSGAWSDIVAKTTVVAVPANLSGVADEHAITLKWDAVSGAVAYDLETDGSVISNIKESSYLHTDLDPNTAHEYRVRAHNENGVSQWSGKITVYTPPAVPQNLTAEVNGNSIHVSWDAVPGAAAYEIEADGTILNNELKTEFNHTDLDLNSEHTYRVRARNENAFGGWTNLIVYTTHAGIPNNIQVSATSSAITLTWDVVVGAIGYDIEVDGAVIQIGKENAYIHEKLPPFSSHSYRVRARNAGGAGEWSRVVSGKTIFGKPQNLRAVSENTSIELKWDEVEGATGYDILVDGEIMDNGVATSYKHVGLEPYSWHVYRVRAKYEDLLGEWSSPLTKATVLGIPGNIKVQSTSNQIALSWDPVAGATGYEVEADGILFDNGAKVKFTHTGLLPNTKHKYRIRAKNTQVVSDWSEWTTILTGITAPDVPKNLRASSTINSIELTWDSVLEVTEYDLEVDGQLVSGIKTTSYKHTGLEPNTMHIYRVRARNSDMLSSWSDKLKKVTTPALTIQPEKDTQFNFAMIIPQKSGLTERKITVTYSAADLEVIDLRAETPELETVVGQIKASNVTVTSFEPGRIIYTIQSNGKTVMNTIKFSALTNDYTKVTYIIE</sequence>
<dbReference type="EMBL" id="JABWCS010000189">
    <property type="protein sequence ID" value="NUU59590.1"/>
    <property type="molecule type" value="Genomic_DNA"/>
</dbReference>
<evidence type="ECO:0000259" key="1">
    <source>
        <dbReference type="PROSITE" id="PS50853"/>
    </source>
</evidence>